<accession>A0ABR1S7E8</accession>
<name>A0ABR1S7E8_9PEZI</name>
<proteinExistence type="predicted"/>
<evidence type="ECO:0000313" key="2">
    <source>
        <dbReference type="Proteomes" id="UP001396898"/>
    </source>
</evidence>
<dbReference type="EMBL" id="JAQQWI010000007">
    <property type="protein sequence ID" value="KAK8027774.1"/>
    <property type="molecule type" value="Genomic_DNA"/>
</dbReference>
<evidence type="ECO:0000313" key="1">
    <source>
        <dbReference type="EMBL" id="KAK8027774.1"/>
    </source>
</evidence>
<dbReference type="Proteomes" id="UP001396898">
    <property type="component" value="Unassembled WGS sequence"/>
</dbReference>
<comment type="caution">
    <text evidence="1">The sequence shown here is derived from an EMBL/GenBank/DDBJ whole genome shotgun (WGS) entry which is preliminary data.</text>
</comment>
<organism evidence="1 2">
    <name type="scientific">Apiospora marii</name>
    <dbReference type="NCBI Taxonomy" id="335849"/>
    <lineage>
        <taxon>Eukaryota</taxon>
        <taxon>Fungi</taxon>
        <taxon>Dikarya</taxon>
        <taxon>Ascomycota</taxon>
        <taxon>Pezizomycotina</taxon>
        <taxon>Sordariomycetes</taxon>
        <taxon>Xylariomycetidae</taxon>
        <taxon>Amphisphaeriales</taxon>
        <taxon>Apiosporaceae</taxon>
        <taxon>Apiospora</taxon>
    </lineage>
</organism>
<keyword evidence="2" id="KW-1185">Reference proteome</keyword>
<sequence length="313" mass="33350">MAADVIGIISGVMGIWTFVGDILAPGAADESIYRIHVGVDGSTNPDTPGEGPELNAAPGVIDAVKVYNTNHDLMGTGPGGMIGFNGHGFGDVGASQLGSQQSIFTEFFAGDDAICMAAIAATMPEGSQWGWVGDWGKLCNLDWFYSGYLIEDGKATLCTWIDKDHTNDIKAGVLGIKWPAFKGTKDSVPTEQEARAECGKGLTAWRNEGEQQMLPLADAKFLAAASSGPRPSRRFDDSLVVSRHRGQNATELCASDTALGPDFVSEDEGVYCNMETHETAPLCSKDPHAPECFDWAHPEGPAMIRRKGQTEPP</sequence>
<protein>
    <submittedName>
        <fullName evidence="1">Uncharacterized protein</fullName>
    </submittedName>
</protein>
<reference evidence="1 2" key="1">
    <citation type="submission" date="2023-01" db="EMBL/GenBank/DDBJ databases">
        <title>Analysis of 21 Apiospora genomes using comparative genomics revels a genus with tremendous synthesis potential of carbohydrate active enzymes and secondary metabolites.</title>
        <authorList>
            <person name="Sorensen T."/>
        </authorList>
    </citation>
    <scope>NUCLEOTIDE SEQUENCE [LARGE SCALE GENOMIC DNA]</scope>
    <source>
        <strain evidence="1 2">CBS 20057</strain>
    </source>
</reference>
<gene>
    <name evidence="1" type="ORF">PG991_004830</name>
</gene>